<dbReference type="AlphaFoldDB" id="A0A9P7UV08"/>
<evidence type="ECO:0000313" key="1">
    <source>
        <dbReference type="EMBL" id="KAG7094805.1"/>
    </source>
</evidence>
<dbReference type="GeneID" id="66074695"/>
<reference evidence="1" key="1">
    <citation type="journal article" date="2021" name="Genome Biol. Evol.">
        <title>The assembled and annotated genome of the fairy-ring fungus Marasmius oreades.</title>
        <authorList>
            <person name="Hiltunen M."/>
            <person name="Ament-Velasquez S.L."/>
            <person name="Johannesson H."/>
        </authorList>
    </citation>
    <scope>NUCLEOTIDE SEQUENCE</scope>
    <source>
        <strain evidence="1">03SP1</strain>
    </source>
</reference>
<protein>
    <submittedName>
        <fullName evidence="1">Uncharacterized protein</fullName>
    </submittedName>
</protein>
<sequence>MKISRTSFKRQLRLKYPPIYLFIRPRSLSSLKYGPDDAFSHIWSFNKAGQSLIPNSLCESLGLPTRFSNETKSSTGMEKHIETPINGKFHEDSTPRAQILLTFSDILSLKSTSYRAAPKKTNTICLWFPKNCK</sequence>
<keyword evidence="2" id="KW-1185">Reference proteome</keyword>
<organism evidence="1 2">
    <name type="scientific">Marasmius oreades</name>
    <name type="common">fairy-ring Marasmius</name>
    <dbReference type="NCBI Taxonomy" id="181124"/>
    <lineage>
        <taxon>Eukaryota</taxon>
        <taxon>Fungi</taxon>
        <taxon>Dikarya</taxon>
        <taxon>Basidiomycota</taxon>
        <taxon>Agaricomycotina</taxon>
        <taxon>Agaricomycetes</taxon>
        <taxon>Agaricomycetidae</taxon>
        <taxon>Agaricales</taxon>
        <taxon>Marasmiineae</taxon>
        <taxon>Marasmiaceae</taxon>
        <taxon>Marasmius</taxon>
    </lineage>
</organism>
<accession>A0A9P7UV08</accession>
<dbReference type="Proteomes" id="UP001049176">
    <property type="component" value="Chromosome 3"/>
</dbReference>
<dbReference type="EMBL" id="CM032183">
    <property type="protein sequence ID" value="KAG7094805.1"/>
    <property type="molecule type" value="Genomic_DNA"/>
</dbReference>
<name>A0A9P7UV08_9AGAR</name>
<dbReference type="RefSeq" id="XP_043011275.1">
    <property type="nucleotide sequence ID" value="XM_043150188.1"/>
</dbReference>
<evidence type="ECO:0000313" key="2">
    <source>
        <dbReference type="Proteomes" id="UP001049176"/>
    </source>
</evidence>
<gene>
    <name evidence="1" type="ORF">E1B28_005619</name>
</gene>
<proteinExistence type="predicted"/>
<comment type="caution">
    <text evidence="1">The sequence shown here is derived from an EMBL/GenBank/DDBJ whole genome shotgun (WGS) entry which is preliminary data.</text>
</comment>
<dbReference type="KEGG" id="more:E1B28_005619"/>